<comment type="subcellular location">
    <subcellularLocation>
        <location evidence="1">Periplasm</location>
    </subcellularLocation>
</comment>
<keyword evidence="3" id="KW-0732">Signal</keyword>
<keyword evidence="4" id="KW-0574">Periplasm</keyword>
<evidence type="ECO:0000256" key="4">
    <source>
        <dbReference type="ARBA" id="ARBA00022764"/>
    </source>
</evidence>
<comment type="similarity">
    <text evidence="2">Belongs to the TolB family.</text>
</comment>
<accession>A0A160TNN4</accession>
<organism evidence="6">
    <name type="scientific">hydrothermal vent metagenome</name>
    <dbReference type="NCBI Taxonomy" id="652676"/>
    <lineage>
        <taxon>unclassified sequences</taxon>
        <taxon>metagenomes</taxon>
        <taxon>ecological metagenomes</taxon>
    </lineage>
</organism>
<sequence length="438" mass="48446">MHLMIKVFIAGVFALLVGLLSASTWAVLTIEITEGQDTGIPIAVVPFHFQGQQKPNEDIRNIVSADLYRSGRFLSLSPGDFLSRPSDPDQVRFKDWRLIKAEALVIGRVSEIGNDHYEVSFYLYDVFKEKLLAGYRWTVGSSQLRQVAHQMSDYIYEALTGIPGAFDTRIAYVTVEKDSNNIRQYRLMVADSDGHNAQQILRTNFPILSPAWAPDGKRLAYVSFASRTSGAMIWVQNVETGDRRKLLQEKGTASAPAWSADGRRLALRLSRDGNHDIYILDVAASRLTRLTKHPGIDTEPAWSPNGRYLVFTSDRSGRPHIFRISAAGGPAERLTRAGRENAGASYSPNGKHVVMVTNQGNGDQIGVFSTGNNQVKVLTDGPLDDSPTYSPNGAMIMYATQRGNQGVLAAVSADGRIKQILRLHQGEVREPAWSSWKQ</sequence>
<dbReference type="EMBL" id="CZRL01000001">
    <property type="protein sequence ID" value="CUS49699.1"/>
    <property type="molecule type" value="Genomic_DNA"/>
</dbReference>
<evidence type="ECO:0000256" key="2">
    <source>
        <dbReference type="ARBA" id="ARBA00009820"/>
    </source>
</evidence>
<dbReference type="HAMAP" id="MF_00671">
    <property type="entry name" value="TolB"/>
    <property type="match status" value="1"/>
</dbReference>
<dbReference type="Gene3D" id="2.120.10.30">
    <property type="entry name" value="TolB, C-terminal domain"/>
    <property type="match status" value="1"/>
</dbReference>
<dbReference type="GO" id="GO:0017038">
    <property type="term" value="P:protein import"/>
    <property type="evidence" value="ECO:0007669"/>
    <property type="project" value="InterPro"/>
</dbReference>
<name>A0A160TNN4_9ZZZZ</name>
<evidence type="ECO:0000256" key="3">
    <source>
        <dbReference type="ARBA" id="ARBA00022729"/>
    </source>
</evidence>
<dbReference type="Pfam" id="PF04052">
    <property type="entry name" value="TolB_N"/>
    <property type="match status" value="1"/>
</dbReference>
<dbReference type="Pfam" id="PF07676">
    <property type="entry name" value="PD40"/>
    <property type="match status" value="5"/>
</dbReference>
<evidence type="ECO:0000313" key="6">
    <source>
        <dbReference type="EMBL" id="CUS49699.1"/>
    </source>
</evidence>
<dbReference type="PANTHER" id="PTHR36842">
    <property type="entry name" value="PROTEIN TOLB HOMOLOG"/>
    <property type="match status" value="1"/>
</dbReference>
<evidence type="ECO:0000259" key="5">
    <source>
        <dbReference type="Pfam" id="PF04052"/>
    </source>
</evidence>
<dbReference type="InterPro" id="IPR007195">
    <property type="entry name" value="TolB_N"/>
</dbReference>
<reference evidence="6" key="1">
    <citation type="submission" date="2015-10" db="EMBL/GenBank/DDBJ databases">
        <authorList>
            <person name="Gilbert D.G."/>
        </authorList>
    </citation>
    <scope>NUCLEOTIDE SEQUENCE</scope>
</reference>
<dbReference type="SUPFAM" id="SSF69304">
    <property type="entry name" value="Tricorn protease N-terminal domain"/>
    <property type="match status" value="1"/>
</dbReference>
<dbReference type="PANTHER" id="PTHR36842:SF1">
    <property type="entry name" value="PROTEIN TOLB"/>
    <property type="match status" value="1"/>
</dbReference>
<gene>
    <name evidence="6" type="ORF">MGWOODY_XGa1248</name>
</gene>
<dbReference type="NCBIfam" id="TIGR02800">
    <property type="entry name" value="propeller_TolB"/>
    <property type="match status" value="1"/>
</dbReference>
<dbReference type="Gene3D" id="3.40.50.10070">
    <property type="entry name" value="TolB, N-terminal domain"/>
    <property type="match status" value="1"/>
</dbReference>
<protein>
    <submittedName>
        <fullName evidence="6">TolB protein, periplasmic protein involved in the tonb-independent uptake of group A colicins</fullName>
    </submittedName>
</protein>
<evidence type="ECO:0000256" key="1">
    <source>
        <dbReference type="ARBA" id="ARBA00004418"/>
    </source>
</evidence>
<dbReference type="GO" id="GO:0042597">
    <property type="term" value="C:periplasmic space"/>
    <property type="evidence" value="ECO:0007669"/>
    <property type="project" value="UniProtKB-SubCell"/>
</dbReference>
<proteinExistence type="inferred from homology"/>
<dbReference type="InterPro" id="IPR011659">
    <property type="entry name" value="WD40"/>
</dbReference>
<dbReference type="InterPro" id="IPR011042">
    <property type="entry name" value="6-blade_b-propeller_TolB-like"/>
</dbReference>
<feature type="domain" description="TolB N-terminal" evidence="5">
    <location>
        <begin position="28"/>
        <end position="131"/>
    </location>
</feature>
<dbReference type="AlphaFoldDB" id="A0A160TNN4"/>
<dbReference type="InterPro" id="IPR014167">
    <property type="entry name" value="Tol-Pal_TolB"/>
</dbReference>
<dbReference type="SUPFAM" id="SSF52964">
    <property type="entry name" value="TolB, N-terminal domain"/>
    <property type="match status" value="1"/>
</dbReference>